<organism evidence="1 2">
    <name type="scientific">Papaver somniferum</name>
    <name type="common">Opium poppy</name>
    <dbReference type="NCBI Taxonomy" id="3469"/>
    <lineage>
        <taxon>Eukaryota</taxon>
        <taxon>Viridiplantae</taxon>
        <taxon>Streptophyta</taxon>
        <taxon>Embryophyta</taxon>
        <taxon>Tracheophyta</taxon>
        <taxon>Spermatophyta</taxon>
        <taxon>Magnoliopsida</taxon>
        <taxon>Ranunculales</taxon>
        <taxon>Papaveraceae</taxon>
        <taxon>Papaveroideae</taxon>
        <taxon>Papaver</taxon>
    </lineage>
</organism>
<protein>
    <recommendedName>
        <fullName evidence="3">Kinesin motor domain-containing protein</fullName>
    </recommendedName>
</protein>
<dbReference type="Gramene" id="RZC84558">
    <property type="protein sequence ID" value="RZC84558"/>
    <property type="gene ID" value="C5167_047342"/>
</dbReference>
<evidence type="ECO:0000313" key="2">
    <source>
        <dbReference type="Proteomes" id="UP000316621"/>
    </source>
</evidence>
<dbReference type="STRING" id="3469.A0A4Y7LJA6"/>
<reference evidence="1 2" key="1">
    <citation type="journal article" date="2018" name="Science">
        <title>The opium poppy genome and morphinan production.</title>
        <authorList>
            <person name="Guo L."/>
            <person name="Winzer T."/>
            <person name="Yang X."/>
            <person name="Li Y."/>
            <person name="Ning Z."/>
            <person name="He Z."/>
            <person name="Teodor R."/>
            <person name="Lu Y."/>
            <person name="Bowser T.A."/>
            <person name="Graham I.A."/>
            <person name="Ye K."/>
        </authorList>
    </citation>
    <scope>NUCLEOTIDE SEQUENCE [LARGE SCALE GENOMIC DNA]</scope>
    <source>
        <strain evidence="2">cv. HN1</strain>
        <tissue evidence="1">Leaves</tissue>
    </source>
</reference>
<dbReference type="EMBL" id="CM010725">
    <property type="protein sequence ID" value="RZC84558.1"/>
    <property type="molecule type" value="Genomic_DNA"/>
</dbReference>
<evidence type="ECO:0008006" key="3">
    <source>
        <dbReference type="Google" id="ProtNLM"/>
    </source>
</evidence>
<keyword evidence="2" id="KW-1185">Reference proteome</keyword>
<proteinExistence type="predicted"/>
<dbReference type="Proteomes" id="UP000316621">
    <property type="component" value="Chromosome 11"/>
</dbReference>
<dbReference type="AlphaFoldDB" id="A0A4Y7LJA6"/>
<name>A0A4Y7LJA6_PAPSO</name>
<evidence type="ECO:0000313" key="1">
    <source>
        <dbReference type="EMBL" id="RZC84558.1"/>
    </source>
</evidence>
<sequence>MSYMEIYNEEINGLLAPEHCKLQIRKNIDVVVSFTMINPENMSGAQGRKCKATSVTHSEAIGILSAIKWEVHHSLPRILLVSDNLSVVKAINGSSGNLD</sequence>
<gene>
    <name evidence="1" type="ORF">C5167_047342</name>
</gene>
<accession>A0A4Y7LJA6</accession>